<dbReference type="SMART" id="SM00184">
    <property type="entry name" value="RING"/>
    <property type="match status" value="1"/>
</dbReference>
<dbReference type="CDD" id="cd16448">
    <property type="entry name" value="RING-H2"/>
    <property type="match status" value="1"/>
</dbReference>
<dbReference type="InterPro" id="IPR013083">
    <property type="entry name" value="Znf_RING/FYVE/PHD"/>
</dbReference>
<evidence type="ECO:0000256" key="1">
    <source>
        <dbReference type="PROSITE-ProRule" id="PRU00175"/>
    </source>
</evidence>
<evidence type="ECO:0000313" key="3">
    <source>
        <dbReference type="EMBL" id="KAF2763849.1"/>
    </source>
</evidence>
<proteinExistence type="predicted"/>
<accession>A0A6G1KUA8</accession>
<dbReference type="OrthoDB" id="8062037at2759"/>
<keyword evidence="4" id="KW-1185">Reference proteome</keyword>
<dbReference type="SUPFAM" id="SSF57850">
    <property type="entry name" value="RING/U-box"/>
    <property type="match status" value="1"/>
</dbReference>
<feature type="domain" description="RING-type" evidence="2">
    <location>
        <begin position="91"/>
        <end position="133"/>
    </location>
</feature>
<dbReference type="EMBL" id="ML995957">
    <property type="protein sequence ID" value="KAF2763849.1"/>
    <property type="molecule type" value="Genomic_DNA"/>
</dbReference>
<keyword evidence="1" id="KW-0862">Zinc</keyword>
<organism evidence="3 4">
    <name type="scientific">Teratosphaeria nubilosa</name>
    <dbReference type="NCBI Taxonomy" id="161662"/>
    <lineage>
        <taxon>Eukaryota</taxon>
        <taxon>Fungi</taxon>
        <taxon>Dikarya</taxon>
        <taxon>Ascomycota</taxon>
        <taxon>Pezizomycotina</taxon>
        <taxon>Dothideomycetes</taxon>
        <taxon>Dothideomycetidae</taxon>
        <taxon>Mycosphaerellales</taxon>
        <taxon>Teratosphaeriaceae</taxon>
        <taxon>Teratosphaeria</taxon>
    </lineage>
</organism>
<keyword evidence="1" id="KW-0863">Zinc-finger</keyword>
<dbReference type="InterPro" id="IPR001841">
    <property type="entry name" value="Znf_RING"/>
</dbReference>
<dbReference type="Pfam" id="PF13639">
    <property type="entry name" value="zf-RING_2"/>
    <property type="match status" value="1"/>
</dbReference>
<sequence length="168" mass="18707">MPGYHSGSDYCWLALLRGSVFAVCLPKRRLSARLITSSKFVAPLHVPELANEDSDAMKQQLEALLRRETFDKWSARVAIEAPGRVPTDPVCVICFDDIGKSDQICGLQCLHIVHRKCFARLVARAFERCPVCQVGLTGSGGESKPSSPSRWIRDQIEMLAQTRSLEFS</sequence>
<reference evidence="3" key="1">
    <citation type="journal article" date="2020" name="Stud. Mycol.">
        <title>101 Dothideomycetes genomes: a test case for predicting lifestyles and emergence of pathogens.</title>
        <authorList>
            <person name="Haridas S."/>
            <person name="Albert R."/>
            <person name="Binder M."/>
            <person name="Bloem J."/>
            <person name="Labutti K."/>
            <person name="Salamov A."/>
            <person name="Andreopoulos B."/>
            <person name="Baker S."/>
            <person name="Barry K."/>
            <person name="Bills G."/>
            <person name="Bluhm B."/>
            <person name="Cannon C."/>
            <person name="Castanera R."/>
            <person name="Culley D."/>
            <person name="Daum C."/>
            <person name="Ezra D."/>
            <person name="Gonzalez J."/>
            <person name="Henrissat B."/>
            <person name="Kuo A."/>
            <person name="Liang C."/>
            <person name="Lipzen A."/>
            <person name="Lutzoni F."/>
            <person name="Magnuson J."/>
            <person name="Mondo S."/>
            <person name="Nolan M."/>
            <person name="Ohm R."/>
            <person name="Pangilinan J."/>
            <person name="Park H.-J."/>
            <person name="Ramirez L."/>
            <person name="Alfaro M."/>
            <person name="Sun H."/>
            <person name="Tritt A."/>
            <person name="Yoshinaga Y."/>
            <person name="Zwiers L.-H."/>
            <person name="Turgeon B."/>
            <person name="Goodwin S."/>
            <person name="Spatafora J."/>
            <person name="Crous P."/>
            <person name="Grigoriev I."/>
        </authorList>
    </citation>
    <scope>NUCLEOTIDE SEQUENCE</scope>
    <source>
        <strain evidence="3">CBS 116005</strain>
    </source>
</reference>
<gene>
    <name evidence="3" type="ORF">EJ03DRAFT_52615</name>
</gene>
<name>A0A6G1KUA8_9PEZI</name>
<protein>
    <recommendedName>
        <fullName evidence="2">RING-type domain-containing protein</fullName>
    </recommendedName>
</protein>
<dbReference type="Proteomes" id="UP000799436">
    <property type="component" value="Unassembled WGS sequence"/>
</dbReference>
<keyword evidence="1" id="KW-0479">Metal-binding</keyword>
<evidence type="ECO:0000313" key="4">
    <source>
        <dbReference type="Proteomes" id="UP000799436"/>
    </source>
</evidence>
<dbReference type="AlphaFoldDB" id="A0A6G1KUA8"/>
<dbReference type="GO" id="GO:0008270">
    <property type="term" value="F:zinc ion binding"/>
    <property type="evidence" value="ECO:0007669"/>
    <property type="project" value="UniProtKB-KW"/>
</dbReference>
<dbReference type="Gene3D" id="3.30.40.10">
    <property type="entry name" value="Zinc/RING finger domain, C3HC4 (zinc finger)"/>
    <property type="match status" value="1"/>
</dbReference>
<evidence type="ECO:0000259" key="2">
    <source>
        <dbReference type="PROSITE" id="PS50089"/>
    </source>
</evidence>
<dbReference type="PROSITE" id="PS50089">
    <property type="entry name" value="ZF_RING_2"/>
    <property type="match status" value="1"/>
</dbReference>